<organism evidence="10 11">
    <name type="scientific">Antricoccus suffuscus</name>
    <dbReference type="NCBI Taxonomy" id="1629062"/>
    <lineage>
        <taxon>Bacteria</taxon>
        <taxon>Bacillati</taxon>
        <taxon>Actinomycetota</taxon>
        <taxon>Actinomycetes</taxon>
        <taxon>Geodermatophilales</taxon>
        <taxon>Antricoccaceae</taxon>
        <taxon>Antricoccus</taxon>
    </lineage>
</organism>
<dbReference type="InterPro" id="IPR009075">
    <property type="entry name" value="AcylCo_DH/oxidase_C"/>
</dbReference>
<feature type="domain" description="Acyl-CoA dehydrogenase/oxidase C-terminal" evidence="7">
    <location>
        <begin position="224"/>
        <end position="369"/>
    </location>
</feature>
<comment type="similarity">
    <text evidence="2 6">Belongs to the acyl-CoA dehydrogenase family.</text>
</comment>
<accession>A0A2T1A1V1</accession>
<dbReference type="Gene3D" id="1.20.140.10">
    <property type="entry name" value="Butyryl-CoA Dehydrogenase, subunit A, domain 3"/>
    <property type="match status" value="1"/>
</dbReference>
<evidence type="ECO:0000256" key="5">
    <source>
        <dbReference type="ARBA" id="ARBA00023002"/>
    </source>
</evidence>
<dbReference type="InterPro" id="IPR046373">
    <property type="entry name" value="Acyl-CoA_Oxase/DH_mid-dom_sf"/>
</dbReference>
<evidence type="ECO:0000259" key="8">
    <source>
        <dbReference type="Pfam" id="PF02770"/>
    </source>
</evidence>
<evidence type="ECO:0000259" key="7">
    <source>
        <dbReference type="Pfam" id="PF00441"/>
    </source>
</evidence>
<dbReference type="InterPro" id="IPR009100">
    <property type="entry name" value="AcylCoA_DH/oxidase_NM_dom_sf"/>
</dbReference>
<dbReference type="InterPro" id="IPR013786">
    <property type="entry name" value="AcylCoA_DH/ox_N"/>
</dbReference>
<evidence type="ECO:0000256" key="2">
    <source>
        <dbReference type="ARBA" id="ARBA00009347"/>
    </source>
</evidence>
<evidence type="ECO:0000256" key="6">
    <source>
        <dbReference type="RuleBase" id="RU362125"/>
    </source>
</evidence>
<evidence type="ECO:0000256" key="1">
    <source>
        <dbReference type="ARBA" id="ARBA00001974"/>
    </source>
</evidence>
<dbReference type="EMBL" id="PVUE01000005">
    <property type="protein sequence ID" value="PRZ42591.1"/>
    <property type="molecule type" value="Genomic_DNA"/>
</dbReference>
<feature type="domain" description="Acyl-CoA oxidase/dehydrogenase middle" evidence="8">
    <location>
        <begin position="122"/>
        <end position="204"/>
    </location>
</feature>
<comment type="caution">
    <text evidence="10">The sequence shown here is derived from an EMBL/GenBank/DDBJ whole genome shotgun (WGS) entry which is preliminary data.</text>
</comment>
<dbReference type="Pfam" id="PF00441">
    <property type="entry name" value="Acyl-CoA_dh_1"/>
    <property type="match status" value="1"/>
</dbReference>
<dbReference type="OrthoDB" id="7328575at2"/>
<reference evidence="10 11" key="1">
    <citation type="submission" date="2018-03" db="EMBL/GenBank/DDBJ databases">
        <title>Genomic Encyclopedia of Archaeal and Bacterial Type Strains, Phase II (KMG-II): from individual species to whole genera.</title>
        <authorList>
            <person name="Goeker M."/>
        </authorList>
    </citation>
    <scope>NUCLEOTIDE SEQUENCE [LARGE SCALE GENOMIC DNA]</scope>
    <source>
        <strain evidence="10 11">DSM 100065</strain>
    </source>
</reference>
<dbReference type="SUPFAM" id="SSF56645">
    <property type="entry name" value="Acyl-CoA dehydrogenase NM domain-like"/>
    <property type="match status" value="1"/>
</dbReference>
<dbReference type="GO" id="GO:0003995">
    <property type="term" value="F:acyl-CoA dehydrogenase activity"/>
    <property type="evidence" value="ECO:0007669"/>
    <property type="project" value="TreeGrafter"/>
</dbReference>
<gene>
    <name evidence="10" type="ORF">CLV47_105213</name>
</gene>
<name>A0A2T1A1V1_9ACTN</name>
<proteinExistence type="inferred from homology"/>
<dbReference type="PANTHER" id="PTHR43884:SF20">
    <property type="entry name" value="ACYL-COA DEHYDROGENASE FADE28"/>
    <property type="match status" value="1"/>
</dbReference>
<dbReference type="AlphaFoldDB" id="A0A2T1A1V1"/>
<dbReference type="SUPFAM" id="SSF47203">
    <property type="entry name" value="Acyl-CoA dehydrogenase C-terminal domain-like"/>
    <property type="match status" value="1"/>
</dbReference>
<dbReference type="InterPro" id="IPR037069">
    <property type="entry name" value="AcylCoA_DH/ox_N_sf"/>
</dbReference>
<evidence type="ECO:0000313" key="10">
    <source>
        <dbReference type="EMBL" id="PRZ42591.1"/>
    </source>
</evidence>
<evidence type="ECO:0000313" key="11">
    <source>
        <dbReference type="Proteomes" id="UP000237752"/>
    </source>
</evidence>
<dbReference type="Pfam" id="PF02770">
    <property type="entry name" value="Acyl-CoA_dh_M"/>
    <property type="match status" value="1"/>
</dbReference>
<dbReference type="CDD" id="cd00567">
    <property type="entry name" value="ACAD"/>
    <property type="match status" value="1"/>
</dbReference>
<keyword evidence="4 6" id="KW-0274">FAD</keyword>
<evidence type="ECO:0000259" key="9">
    <source>
        <dbReference type="Pfam" id="PF02771"/>
    </source>
</evidence>
<evidence type="ECO:0000256" key="3">
    <source>
        <dbReference type="ARBA" id="ARBA00022630"/>
    </source>
</evidence>
<keyword evidence="11" id="KW-1185">Reference proteome</keyword>
<feature type="domain" description="Acyl-CoA dehydrogenase/oxidase N-terminal" evidence="9">
    <location>
        <begin position="6"/>
        <end position="118"/>
    </location>
</feature>
<dbReference type="Gene3D" id="2.40.110.10">
    <property type="entry name" value="Butyryl-CoA Dehydrogenase, subunit A, domain 2"/>
    <property type="match status" value="1"/>
</dbReference>
<protein>
    <submittedName>
        <fullName evidence="10">Alkylation response protein AidB-like acyl-CoA dehydrogenase</fullName>
    </submittedName>
</protein>
<keyword evidence="3 6" id="KW-0285">Flavoprotein</keyword>
<dbReference type="Pfam" id="PF02771">
    <property type="entry name" value="Acyl-CoA_dh_N"/>
    <property type="match status" value="1"/>
</dbReference>
<sequence length="380" mass="40156">MNLELTEDQQTLSETIGRLLKDRYDHSTRLELLRSELGWSKDMWKRYADLGLLGLPFDEEYGGAGMGFAEVAVVLEEFGKALVLEPYIATVVLAGGLVAAAGTDEQKKSILSAISAGESIMAFAASEPGARWSLTDVSTKAEKSGDGWTISGEKSGVLAGDSADQFVVSATTADGVVGLFLVDGKADGVRRDSYTQQDGLRAANVLFDGAAAQALGDPANAAAAMKSVIDEATAGLCAEAVGAMGQMLSITSEYLKTRVQFGTAIGTFQVLQHRSADMYVSLEQARSMAVTSRLAITDGDEGLERDQTLRAAKVQIDTSARHIGQESIQMHGGIGVTMEYPIGHYTKRLTVIARTFGDTDSHLQAFAKAGGLLVASDTVA</sequence>
<keyword evidence="5 6" id="KW-0560">Oxidoreductase</keyword>
<dbReference type="PANTHER" id="PTHR43884">
    <property type="entry name" value="ACYL-COA DEHYDROGENASE"/>
    <property type="match status" value="1"/>
</dbReference>
<dbReference type="InterPro" id="IPR006091">
    <property type="entry name" value="Acyl-CoA_Oxase/DH_mid-dom"/>
</dbReference>
<comment type="cofactor">
    <cofactor evidence="1 6">
        <name>FAD</name>
        <dbReference type="ChEBI" id="CHEBI:57692"/>
    </cofactor>
</comment>
<dbReference type="Gene3D" id="1.10.540.10">
    <property type="entry name" value="Acyl-CoA dehydrogenase/oxidase, N-terminal domain"/>
    <property type="match status" value="1"/>
</dbReference>
<dbReference type="InterPro" id="IPR036250">
    <property type="entry name" value="AcylCo_DH-like_C"/>
</dbReference>
<dbReference type="GO" id="GO:0050660">
    <property type="term" value="F:flavin adenine dinucleotide binding"/>
    <property type="evidence" value="ECO:0007669"/>
    <property type="project" value="InterPro"/>
</dbReference>
<dbReference type="RefSeq" id="WP_106348611.1">
    <property type="nucleotide sequence ID" value="NZ_PVUE01000005.1"/>
</dbReference>
<evidence type="ECO:0000256" key="4">
    <source>
        <dbReference type="ARBA" id="ARBA00022827"/>
    </source>
</evidence>
<dbReference type="Proteomes" id="UP000237752">
    <property type="component" value="Unassembled WGS sequence"/>
</dbReference>